<dbReference type="Gene3D" id="3.40.50.1360">
    <property type="match status" value="1"/>
</dbReference>
<proteinExistence type="inferred from homology"/>
<dbReference type="EC" id="3.5.99.6" evidence="4"/>
<dbReference type="InterPro" id="IPR004547">
    <property type="entry name" value="Glucosamine6P_isomerase"/>
</dbReference>
<keyword evidence="7" id="KW-1185">Reference proteome</keyword>
<comment type="catalytic activity">
    <reaction evidence="1 4">
        <text>alpha-D-glucosamine 6-phosphate + H2O = beta-D-fructose 6-phosphate + NH4(+)</text>
        <dbReference type="Rhea" id="RHEA:12172"/>
        <dbReference type="ChEBI" id="CHEBI:15377"/>
        <dbReference type="ChEBI" id="CHEBI:28938"/>
        <dbReference type="ChEBI" id="CHEBI:57634"/>
        <dbReference type="ChEBI" id="CHEBI:75989"/>
        <dbReference type="EC" id="3.5.99.6"/>
    </reaction>
</comment>
<sequence length="250" mass="27716">MKIISAPDYPAMSRKAANLLSAQIILKPDCVLGLATGGTPVGVYQQLIDWYQKGDLDFSKAHTVNLDEYIGLPVQNPQSYRSFMNENLFQHVNIPIENTHVPNGTARNMEAECIRYEKLIESLGGVDMQLLGIGNTGHIGFNEPNDRFDTMTHIVTLKETTIKANARFFDKEADVPQQAITMGIQTIMKAQKIVLVANGESKAEILEKSLFGPIRPEIPASILQLHKDVTVFADEAALAVIREKHMQSID</sequence>
<dbReference type="EMBL" id="CP135996">
    <property type="protein sequence ID" value="WOC32517.1"/>
    <property type="molecule type" value="Genomic_DNA"/>
</dbReference>
<gene>
    <name evidence="4 6" type="primary">nagB</name>
    <name evidence="6" type="ORF">PXC00_01220</name>
</gene>
<accession>A0AA97DAA5</accession>
<evidence type="ECO:0000256" key="1">
    <source>
        <dbReference type="ARBA" id="ARBA00000644"/>
    </source>
</evidence>
<protein>
    <recommendedName>
        <fullName evidence="4">Glucosamine-6-phosphate deaminase</fullName>
        <ecNumber evidence="4">3.5.99.6</ecNumber>
    </recommendedName>
    <alternativeName>
        <fullName evidence="4">GlcN6P deaminase</fullName>
        <shortName evidence="4">GNPDA</shortName>
    </alternativeName>
    <alternativeName>
        <fullName evidence="4">Glucosamine-6-phosphate isomerase</fullName>
    </alternativeName>
</protein>
<feature type="domain" description="Glucosamine/galactosamine-6-phosphate isomerase" evidence="5">
    <location>
        <begin position="14"/>
        <end position="228"/>
    </location>
</feature>
<dbReference type="HAMAP" id="MF_01241">
    <property type="entry name" value="GlcN6P_deamin"/>
    <property type="match status" value="1"/>
</dbReference>
<dbReference type="GO" id="GO:0019262">
    <property type="term" value="P:N-acetylneuraminate catabolic process"/>
    <property type="evidence" value="ECO:0007669"/>
    <property type="project" value="UniProtKB-UniRule"/>
</dbReference>
<evidence type="ECO:0000313" key="7">
    <source>
        <dbReference type="Proteomes" id="UP001300604"/>
    </source>
</evidence>
<evidence type="ECO:0000256" key="2">
    <source>
        <dbReference type="ARBA" id="ARBA00022801"/>
    </source>
</evidence>
<dbReference type="GO" id="GO:0006043">
    <property type="term" value="P:glucosamine catabolic process"/>
    <property type="evidence" value="ECO:0007669"/>
    <property type="project" value="TreeGrafter"/>
</dbReference>
<dbReference type="GO" id="GO:0005975">
    <property type="term" value="P:carbohydrate metabolic process"/>
    <property type="evidence" value="ECO:0007669"/>
    <property type="project" value="InterPro"/>
</dbReference>
<dbReference type="Pfam" id="PF01182">
    <property type="entry name" value="Glucosamine_iso"/>
    <property type="match status" value="1"/>
</dbReference>
<organism evidence="6 7">
    <name type="scientific">Caproicibacterium argilliputei</name>
    <dbReference type="NCBI Taxonomy" id="3030016"/>
    <lineage>
        <taxon>Bacteria</taxon>
        <taxon>Bacillati</taxon>
        <taxon>Bacillota</taxon>
        <taxon>Clostridia</taxon>
        <taxon>Eubacteriales</taxon>
        <taxon>Oscillospiraceae</taxon>
        <taxon>Caproicibacterium</taxon>
    </lineage>
</organism>
<dbReference type="KEGG" id="carl:PXC00_01220"/>
<name>A0AA97DAA5_9FIRM</name>
<feature type="active site" description="Proton acceptor; for ring-opening step" evidence="4">
    <location>
        <position position="138"/>
    </location>
</feature>
<dbReference type="FunFam" id="3.40.50.1360:FF:000003">
    <property type="entry name" value="Glucosamine-6-phosphate deaminase"/>
    <property type="match status" value="1"/>
</dbReference>
<dbReference type="CDD" id="cd01399">
    <property type="entry name" value="GlcN6P_deaminase"/>
    <property type="match status" value="1"/>
</dbReference>
<dbReference type="InterPro" id="IPR037171">
    <property type="entry name" value="NagB/RpiA_transferase-like"/>
</dbReference>
<evidence type="ECO:0000259" key="5">
    <source>
        <dbReference type="Pfam" id="PF01182"/>
    </source>
</evidence>
<dbReference type="RefSeq" id="WP_275844622.1">
    <property type="nucleotide sequence ID" value="NZ_CP135996.1"/>
</dbReference>
<dbReference type="GO" id="GO:0005737">
    <property type="term" value="C:cytoplasm"/>
    <property type="evidence" value="ECO:0007669"/>
    <property type="project" value="TreeGrafter"/>
</dbReference>
<keyword evidence="3 4" id="KW-0119">Carbohydrate metabolism</keyword>
<reference evidence="6 7" key="1">
    <citation type="submission" date="2024-06" db="EMBL/GenBank/DDBJ databases">
        <title>Caproicibacterium argilliputei sp. nov, a novel caproic acid producing anaerobic bacterium isolated from pit mud.</title>
        <authorList>
            <person name="Xia S."/>
        </authorList>
    </citation>
    <scope>NUCLEOTIDE SEQUENCE [LARGE SCALE GENOMIC DNA]</scope>
    <source>
        <strain evidence="6 7">ZCY20-5</strain>
    </source>
</reference>
<feature type="active site" description="For ring-opening step" evidence="4">
    <location>
        <position position="143"/>
    </location>
</feature>
<dbReference type="InterPro" id="IPR006148">
    <property type="entry name" value="Glc/Gal-6P_isomerase"/>
</dbReference>
<reference evidence="7" key="2">
    <citation type="submission" date="2024-06" db="EMBL/GenBank/DDBJ databases">
        <title>Caproicibacterium argilliputei sp. nov, a novel caproic acid producing anaerobic bacterium isolated from pit mud.</title>
        <authorList>
            <person name="Zeng C."/>
        </authorList>
    </citation>
    <scope>NUCLEOTIDE SEQUENCE [LARGE SCALE GENOMIC DNA]</scope>
    <source>
        <strain evidence="7">ZCY20-5</strain>
    </source>
</reference>
<comment type="caution">
    <text evidence="4">Lacks conserved residue(s) required for the propagation of feature annotation.</text>
</comment>
<dbReference type="GO" id="GO:0042802">
    <property type="term" value="F:identical protein binding"/>
    <property type="evidence" value="ECO:0007669"/>
    <property type="project" value="TreeGrafter"/>
</dbReference>
<comment type="similarity">
    <text evidence="4">Belongs to the glucosamine/galactosamine-6-phosphate isomerase family. NagB subfamily.</text>
</comment>
<dbReference type="NCBIfam" id="TIGR00502">
    <property type="entry name" value="nagB"/>
    <property type="match status" value="1"/>
</dbReference>
<dbReference type="PANTHER" id="PTHR11280">
    <property type="entry name" value="GLUCOSAMINE-6-PHOSPHATE ISOMERASE"/>
    <property type="match status" value="1"/>
</dbReference>
<keyword evidence="2 4" id="KW-0378">Hydrolase</keyword>
<dbReference type="PANTHER" id="PTHR11280:SF5">
    <property type="entry name" value="GLUCOSAMINE-6-PHOSPHATE ISOMERASE"/>
    <property type="match status" value="1"/>
</dbReference>
<comment type="function">
    <text evidence="4">Catalyzes the reversible isomerization-deamination of glucosamine 6-phosphate (GlcN6P) to form fructose 6-phosphate (Fru6P) and ammonium ion.</text>
</comment>
<evidence type="ECO:0000313" key="6">
    <source>
        <dbReference type="EMBL" id="WOC32517.1"/>
    </source>
</evidence>
<evidence type="ECO:0000256" key="3">
    <source>
        <dbReference type="ARBA" id="ARBA00023277"/>
    </source>
</evidence>
<reference evidence="7" key="3">
    <citation type="submission" date="2024-06" db="EMBL/GenBank/DDBJ databases">
        <authorList>
            <person name="Zeng C."/>
        </authorList>
    </citation>
    <scope>NUCLEOTIDE SEQUENCE [LARGE SCALE GENOMIC DNA]</scope>
    <source>
        <strain evidence="7">ZCY20-5</strain>
    </source>
</reference>
<feature type="active site" description="Proton acceptor; for enolization step" evidence="4">
    <location>
        <position position="67"/>
    </location>
</feature>
<dbReference type="SUPFAM" id="SSF100950">
    <property type="entry name" value="NagB/RpiA/CoA transferase-like"/>
    <property type="match status" value="1"/>
</dbReference>
<dbReference type="Proteomes" id="UP001300604">
    <property type="component" value="Chromosome"/>
</dbReference>
<comment type="pathway">
    <text evidence="4">Amino-sugar metabolism; N-acetylneuraminate degradation; D-fructose 6-phosphate from N-acetylneuraminate: step 5/5.</text>
</comment>
<dbReference type="GO" id="GO:0004342">
    <property type="term" value="F:glucosamine-6-phosphate deaminase activity"/>
    <property type="evidence" value="ECO:0007669"/>
    <property type="project" value="UniProtKB-UniRule"/>
</dbReference>
<dbReference type="AlphaFoldDB" id="A0AA97DAA5"/>
<evidence type="ECO:0000256" key="4">
    <source>
        <dbReference type="HAMAP-Rule" id="MF_01241"/>
    </source>
</evidence>
<dbReference type="GO" id="GO:0006046">
    <property type="term" value="P:N-acetylglucosamine catabolic process"/>
    <property type="evidence" value="ECO:0007669"/>
    <property type="project" value="UniProtKB-UniRule"/>
</dbReference>